<dbReference type="Proteomes" id="UP000737018">
    <property type="component" value="Unassembled WGS sequence"/>
</dbReference>
<name>A0A8J4VT12_9ROSI</name>
<accession>A0A8J4VT12</accession>
<evidence type="ECO:0000256" key="1">
    <source>
        <dbReference type="SAM" id="Phobius"/>
    </source>
</evidence>
<protein>
    <submittedName>
        <fullName evidence="2">Uncharacterized protein</fullName>
    </submittedName>
</protein>
<feature type="transmembrane region" description="Helical" evidence="1">
    <location>
        <begin position="34"/>
        <end position="60"/>
    </location>
</feature>
<gene>
    <name evidence="2" type="ORF">CMV_015280</name>
</gene>
<keyword evidence="1" id="KW-0812">Transmembrane</keyword>
<dbReference type="AlphaFoldDB" id="A0A8J4VT12"/>
<proteinExistence type="predicted"/>
<evidence type="ECO:0000313" key="2">
    <source>
        <dbReference type="EMBL" id="KAF3959954.1"/>
    </source>
</evidence>
<keyword evidence="1" id="KW-1133">Transmembrane helix</keyword>
<evidence type="ECO:0000313" key="3">
    <source>
        <dbReference type="Proteomes" id="UP000737018"/>
    </source>
</evidence>
<keyword evidence="3" id="KW-1185">Reference proteome</keyword>
<feature type="transmembrane region" description="Helical" evidence="1">
    <location>
        <begin position="72"/>
        <end position="91"/>
    </location>
</feature>
<keyword evidence="1" id="KW-0472">Membrane</keyword>
<sequence>MGGCYNWLGVPCYQFKCKICTLCYEHRDCMEGLWFGWTMTLHCVAAGGFAISAEVIKLLFGASAFHFVLLHADNYVLHVHVILVVSRIIVIM</sequence>
<organism evidence="2 3">
    <name type="scientific">Castanea mollissima</name>
    <name type="common">Chinese chestnut</name>
    <dbReference type="NCBI Taxonomy" id="60419"/>
    <lineage>
        <taxon>Eukaryota</taxon>
        <taxon>Viridiplantae</taxon>
        <taxon>Streptophyta</taxon>
        <taxon>Embryophyta</taxon>
        <taxon>Tracheophyta</taxon>
        <taxon>Spermatophyta</taxon>
        <taxon>Magnoliopsida</taxon>
        <taxon>eudicotyledons</taxon>
        <taxon>Gunneridae</taxon>
        <taxon>Pentapetalae</taxon>
        <taxon>rosids</taxon>
        <taxon>fabids</taxon>
        <taxon>Fagales</taxon>
        <taxon>Fagaceae</taxon>
        <taxon>Castanea</taxon>
    </lineage>
</organism>
<reference evidence="2" key="1">
    <citation type="submission" date="2020-03" db="EMBL/GenBank/DDBJ databases">
        <title>Castanea mollissima Vanexum genome sequencing.</title>
        <authorList>
            <person name="Staton M."/>
        </authorList>
    </citation>
    <scope>NUCLEOTIDE SEQUENCE</scope>
    <source>
        <tissue evidence="2">Leaf</tissue>
    </source>
</reference>
<dbReference type="EMBL" id="JRKL02002209">
    <property type="protein sequence ID" value="KAF3959954.1"/>
    <property type="molecule type" value="Genomic_DNA"/>
</dbReference>
<comment type="caution">
    <text evidence="2">The sequence shown here is derived from an EMBL/GenBank/DDBJ whole genome shotgun (WGS) entry which is preliminary data.</text>
</comment>